<dbReference type="AlphaFoldDB" id="A0A2U2PJ23"/>
<dbReference type="InterPro" id="IPR036291">
    <property type="entry name" value="NAD(P)-bd_dom_sf"/>
</dbReference>
<dbReference type="PIRSF" id="PIRSF000126">
    <property type="entry name" value="11-beta-HSD1"/>
    <property type="match status" value="1"/>
</dbReference>
<comment type="similarity">
    <text evidence="1 3">Belongs to the short-chain dehydrogenases/reductases (SDR) family.</text>
</comment>
<evidence type="ECO:0000313" key="5">
    <source>
        <dbReference type="Proteomes" id="UP000245647"/>
    </source>
</evidence>
<dbReference type="PRINTS" id="PR00080">
    <property type="entry name" value="SDRFAMILY"/>
</dbReference>
<dbReference type="InterPro" id="IPR002347">
    <property type="entry name" value="SDR_fam"/>
</dbReference>
<organism evidence="4 5">
    <name type="scientific">Pararcticibacter amylolyticus</name>
    <dbReference type="NCBI Taxonomy" id="2173175"/>
    <lineage>
        <taxon>Bacteria</taxon>
        <taxon>Pseudomonadati</taxon>
        <taxon>Bacteroidota</taxon>
        <taxon>Sphingobacteriia</taxon>
        <taxon>Sphingobacteriales</taxon>
        <taxon>Sphingobacteriaceae</taxon>
        <taxon>Pararcticibacter</taxon>
    </lineage>
</organism>
<sequence>MLICCILIFFIKKLIKICMIERCSIFLHGNLIILLQMKKAIITGASGGIGLETAKRLSAQGYLLTLVARNKQKLEEVQQSLGGDKHQILVADLTKKEDVRQVCLHLLNNKYDLLINNAGTGSYGRFTDLLLQDQLDTMSLNMDALVSLSYTFLTKAVSGDALVNVSSLLAHSSLPGGAVYAATKSFVANFSESLWYEYKNKGIFVMGFNPGAADSDFHTHAGKDTSVFPRFVMSTVSQVVDELMQALSARSRPRVIQGFKNRIMLFGFRFLGRKSAINIMGKISPGLSQ</sequence>
<keyword evidence="5" id="KW-1185">Reference proteome</keyword>
<dbReference type="PRINTS" id="PR00081">
    <property type="entry name" value="GDHRDH"/>
</dbReference>
<dbReference type="Gene3D" id="3.40.50.720">
    <property type="entry name" value="NAD(P)-binding Rossmann-like Domain"/>
    <property type="match status" value="1"/>
</dbReference>
<dbReference type="Pfam" id="PF00106">
    <property type="entry name" value="adh_short"/>
    <property type="match status" value="1"/>
</dbReference>
<dbReference type="SUPFAM" id="SSF51735">
    <property type="entry name" value="NAD(P)-binding Rossmann-fold domains"/>
    <property type="match status" value="1"/>
</dbReference>
<dbReference type="Proteomes" id="UP000245647">
    <property type="component" value="Unassembled WGS sequence"/>
</dbReference>
<dbReference type="PANTHER" id="PTHR42901">
    <property type="entry name" value="ALCOHOL DEHYDROGENASE"/>
    <property type="match status" value="1"/>
</dbReference>
<comment type="caution">
    <text evidence="4">The sequence shown here is derived from an EMBL/GenBank/DDBJ whole genome shotgun (WGS) entry which is preliminary data.</text>
</comment>
<proteinExistence type="inferred from homology"/>
<dbReference type="EMBL" id="QEAS01000004">
    <property type="protein sequence ID" value="PWG81406.1"/>
    <property type="molecule type" value="Genomic_DNA"/>
</dbReference>
<evidence type="ECO:0000313" key="4">
    <source>
        <dbReference type="EMBL" id="PWG81406.1"/>
    </source>
</evidence>
<keyword evidence="2" id="KW-0560">Oxidoreductase</keyword>
<dbReference type="PANTHER" id="PTHR42901:SF1">
    <property type="entry name" value="ALCOHOL DEHYDROGENASE"/>
    <property type="match status" value="1"/>
</dbReference>
<accession>A0A2U2PJ23</accession>
<evidence type="ECO:0000256" key="3">
    <source>
        <dbReference type="RuleBase" id="RU000363"/>
    </source>
</evidence>
<name>A0A2U2PJ23_9SPHI</name>
<evidence type="ECO:0000256" key="1">
    <source>
        <dbReference type="ARBA" id="ARBA00006484"/>
    </source>
</evidence>
<dbReference type="GO" id="GO:0016491">
    <property type="term" value="F:oxidoreductase activity"/>
    <property type="evidence" value="ECO:0007669"/>
    <property type="project" value="UniProtKB-KW"/>
</dbReference>
<protein>
    <submittedName>
        <fullName evidence="4">NAD(P)-dependent oxidoreductase</fullName>
    </submittedName>
</protein>
<gene>
    <name evidence="4" type="ORF">DDR33_06095</name>
</gene>
<reference evidence="4 5" key="1">
    <citation type="submission" date="2018-04" db="EMBL/GenBank/DDBJ databases">
        <title>Pedobacter chongqingensis sp. nov., isolated from a rottenly hemp rope.</title>
        <authorList>
            <person name="Cai Y."/>
        </authorList>
    </citation>
    <scope>NUCLEOTIDE SEQUENCE [LARGE SCALE GENOMIC DNA]</scope>
    <source>
        <strain evidence="4 5">FJ4-8</strain>
    </source>
</reference>
<evidence type="ECO:0000256" key="2">
    <source>
        <dbReference type="ARBA" id="ARBA00023002"/>
    </source>
</evidence>
<dbReference type="CDD" id="cd05233">
    <property type="entry name" value="SDR_c"/>
    <property type="match status" value="1"/>
</dbReference>